<dbReference type="Proteomes" id="UP000286415">
    <property type="component" value="Unassembled WGS sequence"/>
</dbReference>
<dbReference type="AlphaFoldDB" id="A0A419PLV9"/>
<accession>A0A419PLV9</accession>
<reference evidence="1 2" key="1">
    <citation type="journal article" date="2018" name="Biotechnol. Adv.">
        <title>Improved genomic resources and new bioinformatic workflow for the carcinogenic parasite Clonorchis sinensis: Biotechnological implications.</title>
        <authorList>
            <person name="Wang D."/>
            <person name="Korhonen P.K."/>
            <person name="Gasser R.B."/>
            <person name="Young N.D."/>
        </authorList>
    </citation>
    <scope>NUCLEOTIDE SEQUENCE [LARGE SCALE GENOMIC DNA]</scope>
    <source>
        <strain evidence="1">Cs-k2</strain>
    </source>
</reference>
<reference evidence="1 2" key="2">
    <citation type="journal article" date="2021" name="Genomics">
        <title>High-quality reference genome for Clonorchis sinensis.</title>
        <authorList>
            <person name="Young N.D."/>
            <person name="Stroehlein A.J."/>
            <person name="Kinkar L."/>
            <person name="Wang T."/>
            <person name="Sohn W.M."/>
            <person name="Chang B.C.H."/>
            <person name="Kaur P."/>
            <person name="Weisz D."/>
            <person name="Dudchenko O."/>
            <person name="Aiden E.L."/>
            <person name="Korhonen P.K."/>
            <person name="Gasser R.B."/>
        </authorList>
    </citation>
    <scope>NUCLEOTIDE SEQUENCE [LARGE SCALE GENOMIC DNA]</scope>
    <source>
        <strain evidence="1">Cs-k2</strain>
    </source>
</reference>
<protein>
    <submittedName>
        <fullName evidence="1">Uncharacterized protein</fullName>
    </submittedName>
</protein>
<proteinExistence type="predicted"/>
<dbReference type="EMBL" id="NIRI02000056">
    <property type="protein sequence ID" value="KAG5445371.1"/>
    <property type="molecule type" value="Genomic_DNA"/>
</dbReference>
<keyword evidence="2" id="KW-1185">Reference proteome</keyword>
<evidence type="ECO:0000313" key="1">
    <source>
        <dbReference type="EMBL" id="KAG5445371.1"/>
    </source>
</evidence>
<evidence type="ECO:0000313" key="2">
    <source>
        <dbReference type="Proteomes" id="UP000286415"/>
    </source>
</evidence>
<sequence length="140" mass="15601">MDAVVNPRSSYIFAFIWKTDLVPESCKNSATILTFKNAYRKCHNRGGISLTPLVLGLLVSLEHVAKSAQFVEYDQLINCEGVISSGEHSAYFSITDYMLPPNSDNAAKTSMIEHWKLSTFSTLRGQVSGPHNNVERSQIF</sequence>
<comment type="caution">
    <text evidence="1">The sequence shown here is derived from an EMBL/GenBank/DDBJ whole genome shotgun (WGS) entry which is preliminary data.</text>
</comment>
<organism evidence="1 2">
    <name type="scientific">Clonorchis sinensis</name>
    <name type="common">Chinese liver fluke</name>
    <dbReference type="NCBI Taxonomy" id="79923"/>
    <lineage>
        <taxon>Eukaryota</taxon>
        <taxon>Metazoa</taxon>
        <taxon>Spiralia</taxon>
        <taxon>Lophotrochozoa</taxon>
        <taxon>Platyhelminthes</taxon>
        <taxon>Trematoda</taxon>
        <taxon>Digenea</taxon>
        <taxon>Opisthorchiida</taxon>
        <taxon>Opisthorchiata</taxon>
        <taxon>Opisthorchiidae</taxon>
        <taxon>Clonorchis</taxon>
    </lineage>
</organism>
<dbReference type="InParanoid" id="A0A419PLV9"/>
<gene>
    <name evidence="1" type="ORF">CSKR_104633</name>
</gene>
<name>A0A419PLV9_CLOSI</name>